<dbReference type="HOGENOM" id="CLU_3252349_0_0_6"/>
<proteinExistence type="predicted"/>
<comment type="caution">
    <text evidence="1">The sequence shown here is derived from an EMBL/GenBank/DDBJ whole genome shotgun (WGS) entry which is preliminary data.</text>
</comment>
<dbReference type="Proteomes" id="UP000005959">
    <property type="component" value="Unassembled WGS sequence"/>
</dbReference>
<gene>
    <name evidence="1" type="ORF">HMPREF0454_00757</name>
</gene>
<dbReference type="AlphaFoldDB" id="G9Y2E3"/>
<sequence>MSLFSTLCARTMRVGFKLVILPPLININYARSFVAAVAQRQS</sequence>
<name>G9Y2E3_HAFAL</name>
<dbReference type="EMBL" id="AGCI01000010">
    <property type="protein sequence ID" value="EHM46888.1"/>
    <property type="molecule type" value="Genomic_DNA"/>
</dbReference>
<evidence type="ECO:0000313" key="2">
    <source>
        <dbReference type="Proteomes" id="UP000005959"/>
    </source>
</evidence>
<organism evidence="1 2">
    <name type="scientific">Hafnia alvei ATCC 51873</name>
    <dbReference type="NCBI Taxonomy" id="1002364"/>
    <lineage>
        <taxon>Bacteria</taxon>
        <taxon>Pseudomonadati</taxon>
        <taxon>Pseudomonadota</taxon>
        <taxon>Gammaproteobacteria</taxon>
        <taxon>Enterobacterales</taxon>
        <taxon>Hafniaceae</taxon>
        <taxon>Hafnia</taxon>
    </lineage>
</organism>
<protein>
    <submittedName>
        <fullName evidence="1">Uncharacterized protein</fullName>
    </submittedName>
</protein>
<reference evidence="1 2" key="1">
    <citation type="submission" date="2011-08" db="EMBL/GenBank/DDBJ databases">
        <authorList>
            <person name="Weinstock G."/>
            <person name="Sodergren E."/>
            <person name="Clifton S."/>
            <person name="Fulton L."/>
            <person name="Fulton B."/>
            <person name="Courtney L."/>
            <person name="Fronick C."/>
            <person name="Harrison M."/>
            <person name="Strong C."/>
            <person name="Farmer C."/>
            <person name="Delahaunty K."/>
            <person name="Markovic C."/>
            <person name="Hall O."/>
            <person name="Minx P."/>
            <person name="Tomlinson C."/>
            <person name="Mitreva M."/>
            <person name="Hou S."/>
            <person name="Chen J."/>
            <person name="Wollam A."/>
            <person name="Pepin K.H."/>
            <person name="Johnson M."/>
            <person name="Bhonagiri V."/>
            <person name="Zhang X."/>
            <person name="Suruliraj S."/>
            <person name="Warren W."/>
            <person name="Chinwalla A."/>
            <person name="Mardis E.R."/>
            <person name="Wilson R.K."/>
        </authorList>
    </citation>
    <scope>NUCLEOTIDE SEQUENCE [LARGE SCALE GENOMIC DNA]</scope>
    <source>
        <strain evidence="1 2">ATCC 51873</strain>
    </source>
</reference>
<evidence type="ECO:0000313" key="1">
    <source>
        <dbReference type="EMBL" id="EHM46888.1"/>
    </source>
</evidence>
<accession>G9Y2E3</accession>